<name>A0ABV0ZV24_9TELE</name>
<feature type="compositionally biased region" description="Polar residues" evidence="1">
    <location>
        <begin position="118"/>
        <end position="132"/>
    </location>
</feature>
<evidence type="ECO:0000256" key="1">
    <source>
        <dbReference type="SAM" id="MobiDB-lite"/>
    </source>
</evidence>
<feature type="non-terminal residue" evidence="2">
    <location>
        <position position="1"/>
    </location>
</feature>
<keyword evidence="3" id="KW-1185">Reference proteome</keyword>
<dbReference type="EMBL" id="JAHRIP010075492">
    <property type="protein sequence ID" value="MEQ2310109.1"/>
    <property type="molecule type" value="Genomic_DNA"/>
</dbReference>
<reference evidence="2 3" key="1">
    <citation type="submission" date="2021-06" db="EMBL/GenBank/DDBJ databases">
        <authorList>
            <person name="Palmer J.M."/>
        </authorList>
    </citation>
    <scope>NUCLEOTIDE SEQUENCE [LARGE SCALE GENOMIC DNA]</scope>
    <source>
        <strain evidence="2 3">AS_MEX2019</strain>
        <tissue evidence="2">Muscle</tissue>
    </source>
</reference>
<feature type="non-terminal residue" evidence="2">
    <location>
        <position position="132"/>
    </location>
</feature>
<gene>
    <name evidence="2" type="ORF">AMECASPLE_005552</name>
</gene>
<evidence type="ECO:0000313" key="2">
    <source>
        <dbReference type="EMBL" id="MEQ2310109.1"/>
    </source>
</evidence>
<accession>A0ABV0ZV24</accession>
<organism evidence="2 3">
    <name type="scientific">Ameca splendens</name>
    <dbReference type="NCBI Taxonomy" id="208324"/>
    <lineage>
        <taxon>Eukaryota</taxon>
        <taxon>Metazoa</taxon>
        <taxon>Chordata</taxon>
        <taxon>Craniata</taxon>
        <taxon>Vertebrata</taxon>
        <taxon>Euteleostomi</taxon>
        <taxon>Actinopterygii</taxon>
        <taxon>Neopterygii</taxon>
        <taxon>Teleostei</taxon>
        <taxon>Neoteleostei</taxon>
        <taxon>Acanthomorphata</taxon>
        <taxon>Ovalentaria</taxon>
        <taxon>Atherinomorphae</taxon>
        <taxon>Cyprinodontiformes</taxon>
        <taxon>Goodeidae</taxon>
        <taxon>Ameca</taxon>
    </lineage>
</organism>
<protein>
    <submittedName>
        <fullName evidence="2">Uncharacterized protein</fullName>
    </submittedName>
</protein>
<comment type="caution">
    <text evidence="2">The sequence shown here is derived from an EMBL/GenBank/DDBJ whole genome shotgun (WGS) entry which is preliminary data.</text>
</comment>
<dbReference type="Proteomes" id="UP001469553">
    <property type="component" value="Unassembled WGS sequence"/>
</dbReference>
<sequence>RKLHTQPHSMHPCCILPSTTQRAATGRQGPHATLPQPPPTSTTEQTPPSTVLKTDPLTPHQDRTNSPGKRFRASGTHHGPGAPTMPPQPPLNTTTLPLRGQRMEKHQPAQLHRHHSADSNTGHPISTSHPPH</sequence>
<proteinExistence type="predicted"/>
<feature type="region of interest" description="Disordered" evidence="1">
    <location>
        <begin position="1"/>
        <end position="132"/>
    </location>
</feature>
<evidence type="ECO:0000313" key="3">
    <source>
        <dbReference type="Proteomes" id="UP001469553"/>
    </source>
</evidence>
<feature type="compositionally biased region" description="Low complexity" evidence="1">
    <location>
        <begin position="41"/>
        <end position="50"/>
    </location>
</feature>